<gene>
    <name evidence="1" type="ORF">AO498_13500</name>
</gene>
<evidence type="ECO:0000313" key="2">
    <source>
        <dbReference type="Proteomes" id="UP000073816"/>
    </source>
</evidence>
<dbReference type="Proteomes" id="UP000073816">
    <property type="component" value="Chromosome"/>
</dbReference>
<evidence type="ECO:0008006" key="3">
    <source>
        <dbReference type="Google" id="ProtNLM"/>
    </source>
</evidence>
<dbReference type="PATRIC" id="fig|1727163.4.peg.2814"/>
<dbReference type="KEGG" id="alm:AO498_13500"/>
<evidence type="ECO:0000313" key="1">
    <source>
        <dbReference type="EMBL" id="AMQ57457.1"/>
    </source>
</evidence>
<organism evidence="1 2">
    <name type="scientific">Algoriphagus sanaruensis</name>
    <dbReference type="NCBI Taxonomy" id="1727163"/>
    <lineage>
        <taxon>Bacteria</taxon>
        <taxon>Pseudomonadati</taxon>
        <taxon>Bacteroidota</taxon>
        <taxon>Cytophagia</taxon>
        <taxon>Cytophagales</taxon>
        <taxon>Cyclobacteriaceae</taxon>
        <taxon>Algoriphagus</taxon>
    </lineage>
</organism>
<proteinExistence type="predicted"/>
<accession>A0A142EQQ2</accession>
<protein>
    <recommendedName>
        <fullName evidence="3">STAS/SEC14 domain-containing protein</fullName>
    </recommendedName>
</protein>
<reference evidence="2" key="1">
    <citation type="submission" date="2015-09" db="EMBL/GenBank/DDBJ databases">
        <title>Complete sequence of Algoriphagus sp. M8-2.</title>
        <authorList>
            <person name="Shintani M."/>
        </authorList>
    </citation>
    <scope>NUCLEOTIDE SEQUENCE [LARGE SCALE GENOMIC DNA]</scope>
    <source>
        <strain evidence="2">M8-2</strain>
    </source>
</reference>
<dbReference type="RefSeq" id="WP_067548676.1">
    <property type="nucleotide sequence ID" value="NZ_CP012836.1"/>
</dbReference>
<sequence length="146" mass="17248">MEKKYRIQIFPNHEVIVVLFKGTVQLKDMIDYVDELYAHRDFNQGFSILYDFRGSFALGYRMEVFTFMDKLKKLRSESSKHKKIAALIDGLNQRFLGKIFLKLAKSINLDFEMFDYPEPCVQWITENQEKQKVLLGLIADARKELV</sequence>
<name>A0A142EQQ2_9BACT</name>
<keyword evidence="2" id="KW-1185">Reference proteome</keyword>
<reference evidence="1 2" key="2">
    <citation type="journal article" date="2016" name="Genome Announc.">
        <title>Complete Genome Sequence of Algoriphagus sp. Strain M8-2, Isolated from a Brackish Lake.</title>
        <authorList>
            <person name="Muraguchi Y."/>
            <person name="Kushimoto K."/>
            <person name="Ohtsubo Y."/>
            <person name="Suzuki T."/>
            <person name="Dohra H."/>
            <person name="Kimbara K."/>
            <person name="Shintani M."/>
        </authorList>
    </citation>
    <scope>NUCLEOTIDE SEQUENCE [LARGE SCALE GENOMIC DNA]</scope>
    <source>
        <strain evidence="1 2">M8-2</strain>
    </source>
</reference>
<dbReference type="AlphaFoldDB" id="A0A142EQQ2"/>
<dbReference type="EMBL" id="CP012836">
    <property type="protein sequence ID" value="AMQ57457.1"/>
    <property type="molecule type" value="Genomic_DNA"/>
</dbReference>